<organism evidence="1 2">
    <name type="scientific">Nitrosomonas communis</name>
    <dbReference type="NCBI Taxonomy" id="44574"/>
    <lineage>
        <taxon>Bacteria</taxon>
        <taxon>Pseudomonadati</taxon>
        <taxon>Pseudomonadota</taxon>
        <taxon>Betaproteobacteria</taxon>
        <taxon>Nitrosomonadales</taxon>
        <taxon>Nitrosomonadaceae</taxon>
        <taxon>Nitrosomonas</taxon>
    </lineage>
</organism>
<evidence type="ECO:0000313" key="2">
    <source>
        <dbReference type="Proteomes" id="UP000183287"/>
    </source>
</evidence>
<dbReference type="Proteomes" id="UP000183287">
    <property type="component" value="Unassembled WGS sequence"/>
</dbReference>
<gene>
    <name evidence="1" type="ORF">SAMN05421863_11152</name>
</gene>
<sequence>MSVELIQISDKCNNCGASLTLEEMHYYDNEDGTAECSKCVEELLENDAKKHVVYIV</sequence>
<proteinExistence type="predicted"/>
<name>A0A1I4WNS5_9PROT</name>
<accession>A0A1I4WNS5</accession>
<protein>
    <submittedName>
        <fullName evidence="1">Uncharacterized protein</fullName>
    </submittedName>
</protein>
<dbReference type="AlphaFoldDB" id="A0A1I4WNS5"/>
<evidence type="ECO:0000313" key="1">
    <source>
        <dbReference type="EMBL" id="SFN15077.1"/>
    </source>
</evidence>
<dbReference type="EMBL" id="FOUB01000115">
    <property type="protein sequence ID" value="SFN15077.1"/>
    <property type="molecule type" value="Genomic_DNA"/>
</dbReference>
<reference evidence="2" key="1">
    <citation type="submission" date="2016-10" db="EMBL/GenBank/DDBJ databases">
        <authorList>
            <person name="Varghese N."/>
            <person name="Submissions S."/>
        </authorList>
    </citation>
    <scope>NUCLEOTIDE SEQUENCE [LARGE SCALE GENOMIC DNA]</scope>
    <source>
        <strain evidence="2">Nm44</strain>
    </source>
</reference>
<keyword evidence="2" id="KW-1185">Reference proteome</keyword>